<dbReference type="EMBL" id="CP015756">
    <property type="protein sequence ID" value="APC40999.1"/>
    <property type="molecule type" value="Genomic_DNA"/>
</dbReference>
<dbReference type="KEGG" id="ceu:A7L45_13410"/>
<dbReference type="RefSeq" id="WP_071613292.1">
    <property type="nucleotide sequence ID" value="NZ_CP015756.1"/>
</dbReference>
<dbReference type="OrthoDB" id="7375452at2"/>
<evidence type="ECO:0000313" key="1">
    <source>
        <dbReference type="EMBL" id="APC40999.1"/>
    </source>
</evidence>
<protein>
    <recommendedName>
        <fullName evidence="3">Transposase</fullName>
    </recommendedName>
</protein>
<gene>
    <name evidence="1" type="ORF">A7L45_13410</name>
</gene>
<proteinExistence type="predicted"/>
<dbReference type="AlphaFoldDB" id="A0A1J0GI96"/>
<keyword evidence="2" id="KW-1185">Reference proteome</keyword>
<dbReference type="STRING" id="1552.A7L45_13410"/>
<name>A0A1J0GI96_9CLOT</name>
<evidence type="ECO:0000313" key="2">
    <source>
        <dbReference type="Proteomes" id="UP000182569"/>
    </source>
</evidence>
<reference evidence="2" key="1">
    <citation type="journal article" date="2016" name="Front. Microbiol.">
        <title>Complete Genome Sequence of Clostridium estertheticum DSM 8809, a Microbe Identified in Spoiled Vacuum Packed Beef.</title>
        <authorList>
            <person name="Yu Z."/>
            <person name="Gunn L."/>
            <person name="Brennan E."/>
            <person name="Reid R."/>
            <person name="Wall P.G."/>
            <person name="Gaora O.P."/>
            <person name="Hurley D."/>
            <person name="Bolton D."/>
            <person name="Fanning S."/>
        </authorList>
    </citation>
    <scope>NUCLEOTIDE SEQUENCE [LARGE SCALE GENOMIC DNA]</scope>
    <source>
        <strain evidence="2">DSM 8809</strain>
    </source>
</reference>
<evidence type="ECO:0008006" key="3">
    <source>
        <dbReference type="Google" id="ProtNLM"/>
    </source>
</evidence>
<sequence>MRIETNSSTRIYKDKLSFENLNNLSNILYIGNEAKIKTYSILVYNHEKGLSQSIHLTIKNMFNLNTYYTNYAVCEAKWNKSSNVELNKMYIDDLKQNINHREKSAKDLTNKIKFWSKIHTHIIDISKAIKNSKSLPKFKYYRPYYFYMSDDKIFVEANYKNKTIIYNMYDFEHALVVKKISRLTNKLNMIKRGIGYQKQKLARLNTSAVKSCFGTKKLFKAQHTLYNEHFEWKEDFYKARHKTIELQGLKTVTQGNACVKYNYETNLLKIQLPYENKIGAYHSSQWFEVENVDFPYHKDLLIEALNTKNSPVSLRIEDKGDYFLFKPSYKLFKDESQINCSKANGIVGYDINYDHIAWSETDCIGNLLDFGTIHFNIANKTSGQISKILEKGALGLVQIARDKNKPLAGEDIKNISKSKLTYGNTKRNIKISMFAHKKIIEAISSRAFKENLAVFYVNPAYTSQMGKIKYMKAKGISIHVSAAYCIARRALGYKEKIPLIYRTFTTNWRVLSKELKTLKIHYLYKISSTFGYTDLKAFVKDTIVSNYTVFKEKPIIKFSFN</sequence>
<dbReference type="Proteomes" id="UP000182569">
    <property type="component" value="Chromosome"/>
</dbReference>
<organism evidence="1 2">
    <name type="scientific">Clostridium estertheticum subsp. estertheticum</name>
    <dbReference type="NCBI Taxonomy" id="1552"/>
    <lineage>
        <taxon>Bacteria</taxon>
        <taxon>Bacillati</taxon>
        <taxon>Bacillota</taxon>
        <taxon>Clostridia</taxon>
        <taxon>Eubacteriales</taxon>
        <taxon>Clostridiaceae</taxon>
        <taxon>Clostridium</taxon>
    </lineage>
</organism>
<accession>A0A1J0GI96</accession>